<feature type="transmembrane region" description="Helical" evidence="3">
    <location>
        <begin position="725"/>
        <end position="744"/>
    </location>
</feature>
<dbReference type="Proteomes" id="UP000220797">
    <property type="component" value="Unassembled WGS sequence"/>
</dbReference>
<keyword evidence="6" id="KW-1185">Reference proteome</keyword>
<evidence type="ECO:0000313" key="6">
    <source>
        <dbReference type="Proteomes" id="UP000220797"/>
    </source>
</evidence>
<dbReference type="OrthoDB" id="10017393at2759"/>
<comment type="caution">
    <text evidence="5">The sequence shown here is derived from an EMBL/GenBank/DDBJ whole genome shotgun (WGS) entry which is preliminary data.</text>
</comment>
<dbReference type="GO" id="GO:0008270">
    <property type="term" value="F:zinc ion binding"/>
    <property type="evidence" value="ECO:0007669"/>
    <property type="project" value="UniProtKB-KW"/>
</dbReference>
<evidence type="ECO:0000313" key="5">
    <source>
        <dbReference type="EMBL" id="CRG95920.1"/>
    </source>
</evidence>
<feature type="region of interest" description="Disordered" evidence="2">
    <location>
        <begin position="180"/>
        <end position="253"/>
    </location>
</feature>
<dbReference type="GeneID" id="39731666"/>
<dbReference type="InterPro" id="IPR013083">
    <property type="entry name" value="Znf_RING/FYVE/PHD"/>
</dbReference>
<gene>
    <name evidence="5" type="ORF">PGAL8A_00313300</name>
</gene>
<reference evidence="5" key="1">
    <citation type="submission" date="2015-04" db="EMBL/GenBank/DDBJ databases">
        <authorList>
            <consortium name="Pathogen Informatics"/>
        </authorList>
    </citation>
    <scope>NUCLEOTIDE SEQUENCE [LARGE SCALE GENOMIC DNA]</scope>
    <source>
        <strain evidence="5">8A</strain>
    </source>
</reference>
<keyword evidence="3" id="KW-0472">Membrane</keyword>
<keyword evidence="1" id="KW-0862">Zinc</keyword>
<dbReference type="InterPro" id="IPR001841">
    <property type="entry name" value="Znf_RING"/>
</dbReference>
<name>A0A1J1GY37_PLAGA</name>
<dbReference type="Gene3D" id="3.30.40.10">
    <property type="entry name" value="Zinc/RING finger domain, C3HC4 (zinc finger)"/>
    <property type="match status" value="1"/>
</dbReference>
<feature type="compositionally biased region" description="Low complexity" evidence="2">
    <location>
        <begin position="180"/>
        <end position="248"/>
    </location>
</feature>
<organism evidence="5 6">
    <name type="scientific">Plasmodium gallinaceum</name>
    <dbReference type="NCBI Taxonomy" id="5849"/>
    <lineage>
        <taxon>Eukaryota</taxon>
        <taxon>Sar</taxon>
        <taxon>Alveolata</taxon>
        <taxon>Apicomplexa</taxon>
        <taxon>Aconoidasida</taxon>
        <taxon>Haemosporida</taxon>
        <taxon>Plasmodiidae</taxon>
        <taxon>Plasmodium</taxon>
        <taxon>Plasmodium (Haemamoeba)</taxon>
    </lineage>
</organism>
<keyword evidence="3" id="KW-1133">Transmembrane helix</keyword>
<sequence>MKYKNNERKYENTNNFKEVNDINFTLNCKSNIYFKNNEMKDKQKRVKKRDYTNKKHINNIKNNFNINMHTNKNKMKNFKNIDGRKEESRRLNSNFLLLKDKREFNDHTCNILKSSISKVNDNITFYEIKKKGGISNDKVKNFIQDIEISNSKWKNKFQMIEVYSSENKFISAHVNEMKQNMNNNVDNDNNSISNSHNLNNSNNDLKNKSMNIELNENNNFNNNNNNSNNNNNNNNNSNSNSNSNNNNNIFTYSDNQCMNNNSVNNILGEGYSLPLKSIGKNEREENKEFDNLNQGITNISNSSKTDKCEINHEKNEALHTVSDKSFFLEDNLEEENNLRINNTHEDVTNENIVSENILTVNNVNMFNSNENNINDIISNESNTSINIEREYFTNTNNENVLLNNTIRSRNSNENYSNAEELDYYVLTITNLRNTNENENNEEHPHFPEPRFLSKMFGYEIKPNLEECNMNRIIRTTLFIFILFILFSIEFSLLYNNILKLKIDSKLILVESNYNNTFLTNFLFQFNEKEINNLMITNDIIKEEINNGNFMLYNSMCVLLKKLKVTCNNLMDYYKTDHENTEKLYENTIRAFEELQKKDIIVYRVKESVFIRCNDITTKNLKNNDNNIFLFVLSKKYLKISKLFLIITLFFFFIRITLILSRILYEFIFLTCYRNYKMSLSCKRKYLAKYIWSVCTILILEIVLGDDCIIWWLHDVDPLFNYHFQYFIWVISVFCYLSFLFHKILRKYSETRNNYFSSIYFFFKFFHEFLFGANILFACVFILLNIHKSTIITIIVTIVVLLIDILNDSYVQQAQVISSQPHESIRPHKKKFYMIENKQKSVNVTTLIRINEHIYREIKSDNTCKSNDKNKDNSNSYKLDDRKWWNRKRKIFNLKNIFNNNYLNKKEDFKKSMSNNINTCNSNKLNDTNSSMLEFCEICDERCKNVVLYPCMHGGFCETCIRSMIINSLKSKDSLPHCPFCRDAIKNVYKISNEDDQNKVQANTILTIKTK</sequence>
<dbReference type="AlphaFoldDB" id="A0A1J1GY37"/>
<feature type="transmembrane region" description="Helical" evidence="3">
    <location>
        <begin position="689"/>
        <end position="713"/>
    </location>
</feature>
<feature type="transmembrane region" description="Helical" evidence="3">
    <location>
        <begin position="642"/>
        <end position="668"/>
    </location>
</feature>
<evidence type="ECO:0000256" key="3">
    <source>
        <dbReference type="SAM" id="Phobius"/>
    </source>
</evidence>
<dbReference type="OMA" id="HFQYFIW"/>
<proteinExistence type="predicted"/>
<dbReference type="EMBL" id="CVMV01000045">
    <property type="protein sequence ID" value="CRG95920.1"/>
    <property type="molecule type" value="Genomic_DNA"/>
</dbReference>
<feature type="transmembrane region" description="Helical" evidence="3">
    <location>
        <begin position="477"/>
        <end position="494"/>
    </location>
</feature>
<evidence type="ECO:0000259" key="4">
    <source>
        <dbReference type="PROSITE" id="PS50089"/>
    </source>
</evidence>
<dbReference type="SUPFAM" id="SSF57850">
    <property type="entry name" value="RING/U-box"/>
    <property type="match status" value="1"/>
</dbReference>
<dbReference type="RefSeq" id="XP_028528728.1">
    <property type="nucleotide sequence ID" value="XM_028672146.1"/>
</dbReference>
<feature type="domain" description="RING-type" evidence="4">
    <location>
        <begin position="935"/>
        <end position="981"/>
    </location>
</feature>
<dbReference type="PROSITE" id="PS50089">
    <property type="entry name" value="ZF_RING_2"/>
    <property type="match status" value="1"/>
</dbReference>
<protein>
    <submittedName>
        <fullName evidence="5">Zinc finger protein, putative</fullName>
    </submittedName>
</protein>
<keyword evidence="3" id="KW-0812">Transmembrane</keyword>
<dbReference type="VEuPathDB" id="PlasmoDB:PGAL8A_00313300"/>
<dbReference type="SMART" id="SM00184">
    <property type="entry name" value="RING"/>
    <property type="match status" value="1"/>
</dbReference>
<evidence type="ECO:0000256" key="1">
    <source>
        <dbReference type="PROSITE-ProRule" id="PRU00175"/>
    </source>
</evidence>
<feature type="transmembrane region" description="Helical" evidence="3">
    <location>
        <begin position="764"/>
        <end position="783"/>
    </location>
</feature>
<keyword evidence="1" id="KW-0863">Zinc-finger</keyword>
<accession>A0A1J1GY37</accession>
<keyword evidence="1" id="KW-0479">Metal-binding</keyword>
<evidence type="ECO:0000256" key="2">
    <source>
        <dbReference type="SAM" id="MobiDB-lite"/>
    </source>
</evidence>
<dbReference type="Pfam" id="PF13920">
    <property type="entry name" value="zf-C3HC4_3"/>
    <property type="match status" value="1"/>
</dbReference>
<feature type="transmembrane region" description="Helical" evidence="3">
    <location>
        <begin position="789"/>
        <end position="806"/>
    </location>
</feature>